<name>A0A968GFR3_9SPIO</name>
<dbReference type="EMBL" id="JAATLK010000001">
    <property type="protein sequence ID" value="NIZ47428.1"/>
    <property type="molecule type" value="Genomic_DNA"/>
</dbReference>
<proteinExistence type="predicted"/>
<dbReference type="RefSeq" id="WP_167703842.1">
    <property type="nucleotide sequence ID" value="NZ_CP118168.1"/>
</dbReference>
<protein>
    <submittedName>
        <fullName evidence="1">Uncharacterized protein</fullName>
    </submittedName>
</protein>
<dbReference type="Proteomes" id="UP000752013">
    <property type="component" value="Unassembled WGS sequence"/>
</dbReference>
<comment type="caution">
    <text evidence="1">The sequence shown here is derived from an EMBL/GenBank/DDBJ whole genome shotgun (WGS) entry which is preliminary data.</text>
</comment>
<dbReference type="SUPFAM" id="SSF55961">
    <property type="entry name" value="Bet v1-like"/>
    <property type="match status" value="1"/>
</dbReference>
<dbReference type="Gene3D" id="3.30.530.20">
    <property type="match status" value="1"/>
</dbReference>
<dbReference type="AlphaFoldDB" id="A0A968GFR3"/>
<gene>
    <name evidence="1" type="ORF">HCT46_05825</name>
</gene>
<organism evidence="1 2">
    <name type="scientific">Entomospira nematocerorum</name>
    <dbReference type="NCBI Taxonomy" id="2719987"/>
    <lineage>
        <taxon>Bacteria</taxon>
        <taxon>Pseudomonadati</taxon>
        <taxon>Spirochaetota</taxon>
        <taxon>Spirochaetia</taxon>
        <taxon>Spirochaetales</taxon>
        <taxon>Spirochaetaceae</taxon>
        <taxon>Entomospira</taxon>
    </lineage>
</organism>
<accession>A0A968GFR3</accession>
<dbReference type="InterPro" id="IPR023393">
    <property type="entry name" value="START-like_dom_sf"/>
</dbReference>
<sequence>MKQYDDITYERKLLGSPAILWPFLSQSMLWSTWFAKTESELALDKEFALLLTYFPSDNSALWQGKIRHIKNQIMIEFSLYNLELSLETQVRFFVKQNNENLILSIQQSGFTSDSFWQGLKVRKERKRLLSFWEKALHKLEYQLELKLKG</sequence>
<reference evidence="1" key="1">
    <citation type="submission" date="2020-03" db="EMBL/GenBank/DDBJ databases">
        <title>Spirochaetal bacteria isolated from arthropods constitute a novel genus Entomospira genus novum within the order Spirochaetales.</title>
        <authorList>
            <person name="Grana-Miraglia L."/>
            <person name="Sikutova S."/>
            <person name="Fingerle V."/>
            <person name="Sing A."/>
            <person name="Castillo-Ramirez S."/>
            <person name="Margos G."/>
            <person name="Rudolf I."/>
        </authorList>
    </citation>
    <scope>NUCLEOTIDE SEQUENCE</scope>
    <source>
        <strain evidence="1">BR208</strain>
    </source>
</reference>
<keyword evidence="2" id="KW-1185">Reference proteome</keyword>
<evidence type="ECO:0000313" key="1">
    <source>
        <dbReference type="EMBL" id="NIZ47428.1"/>
    </source>
</evidence>
<evidence type="ECO:0000313" key="2">
    <source>
        <dbReference type="Proteomes" id="UP000752013"/>
    </source>
</evidence>